<evidence type="ECO:0000313" key="4">
    <source>
        <dbReference type="Proteomes" id="UP000730618"/>
    </source>
</evidence>
<keyword evidence="2" id="KW-0812">Transmembrane</keyword>
<dbReference type="PANTHER" id="PTHR36183:SF2">
    <property type="entry name" value="BETA-GLUCURONIDASE C-TERMINAL DOMAIN-CONTAINING PROTEIN"/>
    <property type="match status" value="1"/>
</dbReference>
<evidence type="ECO:0000256" key="1">
    <source>
        <dbReference type="SAM" id="MobiDB-lite"/>
    </source>
</evidence>
<evidence type="ECO:0000313" key="3">
    <source>
        <dbReference type="EMBL" id="CAG7616161.1"/>
    </source>
</evidence>
<dbReference type="InterPro" id="IPR006311">
    <property type="entry name" value="TAT_signal"/>
</dbReference>
<comment type="caution">
    <text evidence="3">The sequence shown here is derived from an EMBL/GenBank/DDBJ whole genome shotgun (WGS) entry which is preliminary data.</text>
</comment>
<dbReference type="EMBL" id="CAJVCE010000001">
    <property type="protein sequence ID" value="CAG7616161.1"/>
    <property type="molecule type" value="Genomic_DNA"/>
</dbReference>
<dbReference type="Proteomes" id="UP000730618">
    <property type="component" value="Unassembled WGS sequence"/>
</dbReference>
<feature type="transmembrane region" description="Helical" evidence="2">
    <location>
        <begin position="24"/>
        <end position="45"/>
    </location>
</feature>
<organism evidence="3 4">
    <name type="scientific">Paenibacillus allorhizosphaerae</name>
    <dbReference type="NCBI Taxonomy" id="2849866"/>
    <lineage>
        <taxon>Bacteria</taxon>
        <taxon>Bacillati</taxon>
        <taxon>Bacillota</taxon>
        <taxon>Bacilli</taxon>
        <taxon>Bacillales</taxon>
        <taxon>Paenibacillaceae</taxon>
        <taxon>Paenibacillus</taxon>
    </lineage>
</organism>
<dbReference type="InterPro" id="IPR052974">
    <property type="entry name" value="GH79_Enzymes"/>
</dbReference>
<feature type="region of interest" description="Disordered" evidence="1">
    <location>
        <begin position="1"/>
        <end position="20"/>
    </location>
</feature>
<evidence type="ECO:0000256" key="2">
    <source>
        <dbReference type="SAM" id="Phobius"/>
    </source>
</evidence>
<sequence length="566" mass="60373">MSNSPSKEEGMQERKPKAISRRDALKYVGSGIAAGAILLSGAGFLSRSGKASDETKQPTPNQVAGEPILLTVDTSSRGHRIPSDFSGLSFEVGPLVSGNAGVEGYLFSPENSQLITLFQNIGIKNLRVGGGSVDQRIPAGTGSDGYAGIDNLFAFAKAAGVKVIYTFRMLNPAAKPVPNLIAGQAAIAQYIWQRYQPYLSSFAVGNEPDWKSYHHYPGHPNDPLIYETVPGVPGSAYPSYLETWRAFADAIRELAPGAKFSGPDTGDYGTGTFTPDRTTGVSWTQRFAENEANSGRIAEITQHYYVGASPGVSTIKQAIDNMLSPDWVNKTEVGTQSAGTGTAVTTYTPYPWLYSQIIAPMLKAGIPYRMTESNDYLTGVPGASNAFASALWALDYMHWWAAHQASGVNFHNKQWIYTCTIVMDPSGNFQTTPKGYGIKAFNLGSNGFVMPVTISNPNALNLTAYAVGEGHNLYVTIINKTQGEEAKDASVTIVPSGFQAKEASSTVLASGIPGGHASVKNAMLGEATINNSGQWSGTWTKLDVGKRGKVTLTVQAMTAAIVRIHG</sequence>
<dbReference type="PROSITE" id="PS51318">
    <property type="entry name" value="TAT"/>
    <property type="match status" value="1"/>
</dbReference>
<gene>
    <name evidence="3" type="ORF">PAECIP111802_00255</name>
</gene>
<proteinExistence type="predicted"/>
<name>A0ABM8VAE5_9BACL</name>
<protein>
    <recommendedName>
        <fullName evidence="5">Twin-arginine translocation signal domain-containing protein</fullName>
    </recommendedName>
</protein>
<keyword evidence="4" id="KW-1185">Reference proteome</keyword>
<reference evidence="3 4" key="1">
    <citation type="submission" date="2021-06" db="EMBL/GenBank/DDBJ databases">
        <authorList>
            <person name="Criscuolo A."/>
        </authorList>
    </citation>
    <scope>NUCLEOTIDE SEQUENCE [LARGE SCALE GENOMIC DNA]</scope>
    <source>
        <strain evidence="4">CIP 111802</strain>
    </source>
</reference>
<evidence type="ECO:0008006" key="5">
    <source>
        <dbReference type="Google" id="ProtNLM"/>
    </source>
</evidence>
<keyword evidence="2" id="KW-0472">Membrane</keyword>
<keyword evidence="2" id="KW-1133">Transmembrane helix</keyword>
<dbReference type="PANTHER" id="PTHR36183">
    <property type="entry name" value="BETA-GLUCURONIDASE"/>
    <property type="match status" value="1"/>
</dbReference>
<accession>A0ABM8VAE5</accession>
<dbReference type="RefSeq" id="WP_218096635.1">
    <property type="nucleotide sequence ID" value="NZ_CAJVCE010000001.1"/>
</dbReference>